<dbReference type="RefSeq" id="WP_329501375.1">
    <property type="nucleotide sequence ID" value="NZ_CP108460.1"/>
</dbReference>
<dbReference type="InterPro" id="IPR009241">
    <property type="entry name" value="HigB-like"/>
</dbReference>
<sequence>MTLVGPVNDWFLDLCAGEPETANQIADAVNLLARRGPLLGRPLVDRIQNSKLHNLKELRPGSSGRSEIRMLFVFDAEREAIFLVAGDKNGKWSRWYEESIPLAEARYEQYIEEQEKGAGA</sequence>
<name>A0ABZ1WL07_9ACTN</name>
<dbReference type="EMBL" id="CP108482">
    <property type="protein sequence ID" value="WUS61428.1"/>
    <property type="molecule type" value="Genomic_DNA"/>
</dbReference>
<organism evidence="1 2">
    <name type="scientific">Kitasatospora herbaricolor</name>
    <dbReference type="NCBI Taxonomy" id="68217"/>
    <lineage>
        <taxon>Bacteria</taxon>
        <taxon>Bacillati</taxon>
        <taxon>Actinomycetota</taxon>
        <taxon>Actinomycetes</taxon>
        <taxon>Kitasatosporales</taxon>
        <taxon>Streptomycetaceae</taxon>
        <taxon>Kitasatospora</taxon>
    </lineage>
</organism>
<reference evidence="1 2" key="1">
    <citation type="submission" date="2022-10" db="EMBL/GenBank/DDBJ databases">
        <title>The complete genomes of actinobacterial strains from the NBC collection.</title>
        <authorList>
            <person name="Joergensen T.S."/>
            <person name="Alvarez Arevalo M."/>
            <person name="Sterndorff E.B."/>
            <person name="Faurdal D."/>
            <person name="Vuksanovic O."/>
            <person name="Mourched A.-S."/>
            <person name="Charusanti P."/>
            <person name="Shaw S."/>
            <person name="Blin K."/>
            <person name="Weber T."/>
        </authorList>
    </citation>
    <scope>NUCLEOTIDE SEQUENCE [LARGE SCALE GENOMIC DNA]</scope>
    <source>
        <strain evidence="1 2">NBC_01247</strain>
    </source>
</reference>
<evidence type="ECO:0000313" key="1">
    <source>
        <dbReference type="EMBL" id="WUS61428.1"/>
    </source>
</evidence>
<dbReference type="Pfam" id="PF05973">
    <property type="entry name" value="Gp49"/>
    <property type="match status" value="1"/>
</dbReference>
<gene>
    <name evidence="1" type="ORF">OG469_08990</name>
</gene>
<accession>A0ABZ1WL07</accession>
<proteinExistence type="predicted"/>
<keyword evidence="2" id="KW-1185">Reference proteome</keyword>
<protein>
    <submittedName>
        <fullName evidence="1">Type II toxin-antitoxin system RelE/ParE family toxin</fullName>
    </submittedName>
</protein>
<dbReference type="Proteomes" id="UP001432014">
    <property type="component" value="Chromosome"/>
</dbReference>
<evidence type="ECO:0000313" key="2">
    <source>
        <dbReference type="Proteomes" id="UP001432014"/>
    </source>
</evidence>